<evidence type="ECO:0000313" key="2">
    <source>
        <dbReference type="EMBL" id="KAG8083157.1"/>
    </source>
</evidence>
<dbReference type="EMBL" id="JAAALK010000086">
    <property type="protein sequence ID" value="KAG8083157.1"/>
    <property type="molecule type" value="Genomic_DNA"/>
</dbReference>
<dbReference type="InterPro" id="IPR044713">
    <property type="entry name" value="DNJA1/2-like"/>
</dbReference>
<name>A0A8J5T8U2_ZIZPA</name>
<reference evidence="2" key="1">
    <citation type="journal article" date="2021" name="bioRxiv">
        <title>Whole Genome Assembly and Annotation of Northern Wild Rice, Zizania palustris L., Supports a Whole Genome Duplication in the Zizania Genus.</title>
        <authorList>
            <person name="Haas M."/>
            <person name="Kono T."/>
            <person name="Macchietto M."/>
            <person name="Millas R."/>
            <person name="McGilp L."/>
            <person name="Shao M."/>
            <person name="Duquette J."/>
            <person name="Hirsch C.N."/>
            <person name="Kimball J."/>
        </authorList>
    </citation>
    <scope>NUCLEOTIDE SEQUENCE</scope>
    <source>
        <tissue evidence="2">Fresh leaf tissue</tissue>
    </source>
</reference>
<evidence type="ECO:0000313" key="1">
    <source>
        <dbReference type="EMBL" id="KAG8083140.1"/>
    </source>
</evidence>
<dbReference type="OrthoDB" id="550424at2759"/>
<evidence type="ECO:0000313" key="3">
    <source>
        <dbReference type="Proteomes" id="UP000729402"/>
    </source>
</evidence>
<dbReference type="PANTHER" id="PTHR43888">
    <property type="entry name" value="DNAJ-LIKE-2, ISOFORM A-RELATED"/>
    <property type="match status" value="1"/>
</dbReference>
<sequence length="130" mass="14403">MCRLCPECKGSGEIIGDRDKCTNCRASKVVQEKKVLEVHIEKGMQHGHKIALQGQHKAINDDDIPHHGLPFMKDHHFVEFNVEFPDIVHCPKAGQNSRKVQSSSTVCISAVHKVNSVSVTVTCTVCNCNK</sequence>
<dbReference type="AlphaFoldDB" id="A0A8J5T8U2"/>
<dbReference type="EMBL" id="JAAALK010000086">
    <property type="protein sequence ID" value="KAG8083140.1"/>
    <property type="molecule type" value="Genomic_DNA"/>
</dbReference>
<protein>
    <recommendedName>
        <fullName evidence="4">Chaperone DnaJ C-terminal domain-containing protein</fullName>
    </recommendedName>
</protein>
<comment type="caution">
    <text evidence="2">The sequence shown here is derived from an EMBL/GenBank/DDBJ whole genome shotgun (WGS) entry which is preliminary data.</text>
</comment>
<evidence type="ECO:0008006" key="4">
    <source>
        <dbReference type="Google" id="ProtNLM"/>
    </source>
</evidence>
<dbReference type="Proteomes" id="UP000729402">
    <property type="component" value="Unassembled WGS sequence"/>
</dbReference>
<proteinExistence type="predicted"/>
<dbReference type="GO" id="GO:0030544">
    <property type="term" value="F:Hsp70 protein binding"/>
    <property type="evidence" value="ECO:0007669"/>
    <property type="project" value="InterPro"/>
</dbReference>
<keyword evidence="3" id="KW-1185">Reference proteome</keyword>
<dbReference type="GO" id="GO:0006457">
    <property type="term" value="P:protein folding"/>
    <property type="evidence" value="ECO:0007669"/>
    <property type="project" value="InterPro"/>
</dbReference>
<gene>
    <name evidence="2" type="ORF">GUJ93_ZPchr0014g47397</name>
    <name evidence="1" type="ORF">GUJ93_ZPchr0014g47587</name>
</gene>
<accession>A0A8J5T8U2</accession>
<reference evidence="2" key="2">
    <citation type="submission" date="2021-02" db="EMBL/GenBank/DDBJ databases">
        <authorList>
            <person name="Kimball J.A."/>
            <person name="Haas M.W."/>
            <person name="Macchietto M."/>
            <person name="Kono T."/>
            <person name="Duquette J."/>
            <person name="Shao M."/>
        </authorList>
    </citation>
    <scope>NUCLEOTIDE SEQUENCE</scope>
    <source>
        <tissue evidence="2">Fresh leaf tissue</tissue>
    </source>
</reference>
<organism evidence="2 3">
    <name type="scientific">Zizania palustris</name>
    <name type="common">Northern wild rice</name>
    <dbReference type="NCBI Taxonomy" id="103762"/>
    <lineage>
        <taxon>Eukaryota</taxon>
        <taxon>Viridiplantae</taxon>
        <taxon>Streptophyta</taxon>
        <taxon>Embryophyta</taxon>
        <taxon>Tracheophyta</taxon>
        <taxon>Spermatophyta</taxon>
        <taxon>Magnoliopsida</taxon>
        <taxon>Liliopsida</taxon>
        <taxon>Poales</taxon>
        <taxon>Poaceae</taxon>
        <taxon>BOP clade</taxon>
        <taxon>Oryzoideae</taxon>
        <taxon>Oryzeae</taxon>
        <taxon>Zizaniinae</taxon>
        <taxon>Zizania</taxon>
    </lineage>
</organism>